<dbReference type="CDD" id="cd14798">
    <property type="entry name" value="RX-CC_like"/>
    <property type="match status" value="1"/>
</dbReference>
<dbReference type="OrthoDB" id="690341at2759"/>
<comment type="similarity">
    <text evidence="1">Belongs to the disease resistance NB-LRR family.</text>
</comment>
<feature type="domain" description="NB-ARC" evidence="7">
    <location>
        <begin position="170"/>
        <end position="347"/>
    </location>
</feature>
<evidence type="ECO:0000256" key="3">
    <source>
        <dbReference type="ARBA" id="ARBA00022737"/>
    </source>
</evidence>
<dbReference type="SUPFAM" id="SSF52540">
    <property type="entry name" value="P-loop containing nucleoside triphosphate hydrolases"/>
    <property type="match status" value="1"/>
</dbReference>
<dbReference type="PANTHER" id="PTHR23155">
    <property type="entry name" value="DISEASE RESISTANCE PROTEIN RP"/>
    <property type="match status" value="1"/>
</dbReference>
<reference evidence="11 12" key="1">
    <citation type="submission" date="2019-12" db="EMBL/GenBank/DDBJ databases">
        <authorList>
            <person name="Alioto T."/>
            <person name="Alioto T."/>
            <person name="Gomez Garrido J."/>
        </authorList>
    </citation>
    <scope>NUCLEOTIDE SEQUENCE [LARGE SCALE GENOMIC DNA]</scope>
</reference>
<evidence type="ECO:0000313" key="12">
    <source>
        <dbReference type="Proteomes" id="UP000594638"/>
    </source>
</evidence>
<dbReference type="Pfam" id="PF00931">
    <property type="entry name" value="NB-ARC"/>
    <property type="match status" value="1"/>
</dbReference>
<sequence>MAESAVSFLLNQLATLTQEEIQLLGRLDENVLDIQKQLELMRAFLQVADAEEDGDLQLQTWVKQVREVAYDAEDVVETFMLQFANLQAEDGFCGCVQKIYLYLKNLRMRHNIASDLENIKRRVTNISEGREKFQRDFDVQLRSSSTSLFGGRVDAILVDEAKLVGIDRPKELLIKELLDDETQLKAVSVWGMGGSGKFTLVKRIYEDERVKGKFQCHAWITVSQSFDIMKLLKDLIRKLHDEIKESMPQELERSQEVELKEFVKEFLSERQYIRVFDDIWSTRSWDALKHALPDKNMSSRVILTTRTLDVANLASRPEYPGCHGRVHEMEALSYEDSWKLLCNKTFGDEIFPPHLQDCADGILDKCMGLPLAIDAVGGLLAMKDKNSIEEWSTVCSYLNTKLHGYSDNLERIRQVLLISYYDLPYDLKTCVLYLSIFPEDHMIDYMRLIRLWVAEGFVQGKERLTKEEVALHYLEALINRSLIQVAERYPDGRVKFCRIHDIVHEILVSKSNEQNIVNTEIGRDSKLPDKVRRFAIRTSIDGGHLETNRLKYLRSLILTASVDSRFESFLSKLLSGSRKLLKVLDLRDALLGKISNEVFKHYHLTYLSLRGTEVKVIPESIGQLQCLETLDLKGTEVISLPIEILKLKRLRHLLVYKYKPGIYGALTFDNVQSFKAPYRIGCLSSLQKLCFIEADQMGDTTIVREIGKLTQLRRLGIRKLRREDGKDFCSSLKKLTELRSLAVSSIREDEIIELQDALDFKFLRTLYLGGRLEKVPQWIPSLHSLSTVVLRRNMLSNDPLESLQDLPRLACLELDETFEGEKLEFKAEKFQRLKTLVIWRLNGLRKIVVEKCTMPNLDWLFLGNCKLVELPIDFEHLNKLRYFQISYMAKNFVEALENQKRSEGSNWKLAHVRNILVGDEQGWEYL</sequence>
<dbReference type="InterPro" id="IPR055414">
    <property type="entry name" value="LRR_R13L4/SHOC2-like"/>
</dbReference>
<dbReference type="GO" id="GO:0043531">
    <property type="term" value="F:ADP binding"/>
    <property type="evidence" value="ECO:0007669"/>
    <property type="project" value="InterPro"/>
</dbReference>
<evidence type="ECO:0000259" key="10">
    <source>
        <dbReference type="Pfam" id="PF23598"/>
    </source>
</evidence>
<dbReference type="Gene3D" id="1.10.8.430">
    <property type="entry name" value="Helical domain of apoptotic protease-activating factors"/>
    <property type="match status" value="1"/>
</dbReference>
<dbReference type="Pfam" id="PF18052">
    <property type="entry name" value="Rx_N"/>
    <property type="match status" value="1"/>
</dbReference>
<evidence type="ECO:0000259" key="9">
    <source>
        <dbReference type="Pfam" id="PF23559"/>
    </source>
</evidence>
<feature type="domain" description="Disease resistance N-terminal" evidence="8">
    <location>
        <begin position="5"/>
        <end position="88"/>
    </location>
</feature>
<dbReference type="InterPro" id="IPR038005">
    <property type="entry name" value="RX-like_CC"/>
</dbReference>
<dbReference type="InterPro" id="IPR042197">
    <property type="entry name" value="Apaf_helical"/>
</dbReference>
<keyword evidence="12" id="KW-1185">Reference proteome</keyword>
<protein>
    <submittedName>
        <fullName evidence="11">Disease resistance RPM1-like</fullName>
    </submittedName>
</protein>
<evidence type="ECO:0000313" key="11">
    <source>
        <dbReference type="EMBL" id="CAA3030376.1"/>
    </source>
</evidence>
<dbReference type="GO" id="GO:0051607">
    <property type="term" value="P:defense response to virus"/>
    <property type="evidence" value="ECO:0007669"/>
    <property type="project" value="UniProtKB-ARBA"/>
</dbReference>
<proteinExistence type="inferred from homology"/>
<dbReference type="Gene3D" id="3.80.10.10">
    <property type="entry name" value="Ribonuclease Inhibitor"/>
    <property type="match status" value="1"/>
</dbReference>
<dbReference type="AlphaFoldDB" id="A0A8S0V9U8"/>
<dbReference type="FunFam" id="3.40.50.300:FF:001091">
    <property type="entry name" value="Probable disease resistance protein At1g61300"/>
    <property type="match status" value="1"/>
</dbReference>
<dbReference type="Gene3D" id="1.20.5.4130">
    <property type="match status" value="1"/>
</dbReference>
<dbReference type="Gene3D" id="3.40.50.300">
    <property type="entry name" value="P-loop containing nucleotide triphosphate hydrolases"/>
    <property type="match status" value="1"/>
</dbReference>
<name>A0A8S0V9U8_OLEEU</name>
<dbReference type="InterPro" id="IPR032675">
    <property type="entry name" value="LRR_dom_sf"/>
</dbReference>
<dbReference type="EMBL" id="CACTIH010009368">
    <property type="protein sequence ID" value="CAA3030376.1"/>
    <property type="molecule type" value="Genomic_DNA"/>
</dbReference>
<dbReference type="InterPro" id="IPR058922">
    <property type="entry name" value="WHD_DRP"/>
</dbReference>
<keyword evidence="4" id="KW-0547">Nucleotide-binding</keyword>
<dbReference type="Pfam" id="PF23559">
    <property type="entry name" value="WHD_DRP"/>
    <property type="match status" value="1"/>
</dbReference>
<dbReference type="Gene3D" id="1.10.10.10">
    <property type="entry name" value="Winged helix-like DNA-binding domain superfamily/Winged helix DNA-binding domain"/>
    <property type="match status" value="1"/>
</dbReference>
<keyword evidence="5" id="KW-0611">Plant defense</keyword>
<dbReference type="InterPro" id="IPR044974">
    <property type="entry name" value="Disease_R_plants"/>
</dbReference>
<dbReference type="GO" id="GO:0005524">
    <property type="term" value="F:ATP binding"/>
    <property type="evidence" value="ECO:0007669"/>
    <property type="project" value="UniProtKB-KW"/>
</dbReference>
<gene>
    <name evidence="11" type="ORF">OLEA9_A037454</name>
</gene>
<dbReference type="FunFam" id="1.10.10.10:FF:000322">
    <property type="entry name" value="Probable disease resistance protein At1g63360"/>
    <property type="match status" value="1"/>
</dbReference>
<comment type="caution">
    <text evidence="11">The sequence shown here is derived from an EMBL/GenBank/DDBJ whole genome shotgun (WGS) entry which is preliminary data.</text>
</comment>
<dbReference type="PRINTS" id="PR00364">
    <property type="entry name" value="DISEASERSIST"/>
</dbReference>
<evidence type="ECO:0000259" key="7">
    <source>
        <dbReference type="Pfam" id="PF00931"/>
    </source>
</evidence>
<dbReference type="InterPro" id="IPR041118">
    <property type="entry name" value="Rx_N"/>
</dbReference>
<dbReference type="InterPro" id="IPR027417">
    <property type="entry name" value="P-loop_NTPase"/>
</dbReference>
<accession>A0A8S0V9U8</accession>
<evidence type="ECO:0000256" key="1">
    <source>
        <dbReference type="ARBA" id="ARBA00008894"/>
    </source>
</evidence>
<evidence type="ECO:0000259" key="8">
    <source>
        <dbReference type="Pfam" id="PF18052"/>
    </source>
</evidence>
<organism evidence="11 12">
    <name type="scientific">Olea europaea subsp. europaea</name>
    <dbReference type="NCBI Taxonomy" id="158383"/>
    <lineage>
        <taxon>Eukaryota</taxon>
        <taxon>Viridiplantae</taxon>
        <taxon>Streptophyta</taxon>
        <taxon>Embryophyta</taxon>
        <taxon>Tracheophyta</taxon>
        <taxon>Spermatophyta</taxon>
        <taxon>Magnoliopsida</taxon>
        <taxon>eudicotyledons</taxon>
        <taxon>Gunneridae</taxon>
        <taxon>Pentapetalae</taxon>
        <taxon>asterids</taxon>
        <taxon>lamiids</taxon>
        <taxon>Lamiales</taxon>
        <taxon>Oleaceae</taxon>
        <taxon>Oleeae</taxon>
        <taxon>Olea</taxon>
    </lineage>
</organism>
<evidence type="ECO:0000256" key="2">
    <source>
        <dbReference type="ARBA" id="ARBA00022614"/>
    </source>
</evidence>
<dbReference type="SUPFAM" id="SSF52058">
    <property type="entry name" value="L domain-like"/>
    <property type="match status" value="1"/>
</dbReference>
<dbReference type="InterPro" id="IPR036388">
    <property type="entry name" value="WH-like_DNA-bd_sf"/>
</dbReference>
<keyword evidence="2" id="KW-0433">Leucine-rich repeat</keyword>
<dbReference type="PANTHER" id="PTHR23155:SF1205">
    <property type="entry name" value="DISEASE RESISTANCE PROTEIN RPM1"/>
    <property type="match status" value="1"/>
</dbReference>
<evidence type="ECO:0000256" key="5">
    <source>
        <dbReference type="ARBA" id="ARBA00022821"/>
    </source>
</evidence>
<dbReference type="Proteomes" id="UP000594638">
    <property type="component" value="Unassembled WGS sequence"/>
</dbReference>
<keyword evidence="3" id="KW-0677">Repeat</keyword>
<evidence type="ECO:0000256" key="6">
    <source>
        <dbReference type="ARBA" id="ARBA00022840"/>
    </source>
</evidence>
<feature type="domain" description="Disease resistance R13L4/SHOC-2-like LRR" evidence="10">
    <location>
        <begin position="577"/>
        <end position="887"/>
    </location>
</feature>
<evidence type="ECO:0000256" key="4">
    <source>
        <dbReference type="ARBA" id="ARBA00022741"/>
    </source>
</evidence>
<dbReference type="Gramene" id="OE9A037454T1">
    <property type="protein sequence ID" value="OE9A037454C1"/>
    <property type="gene ID" value="OE9A037454"/>
</dbReference>
<dbReference type="Pfam" id="PF23598">
    <property type="entry name" value="LRR_14"/>
    <property type="match status" value="1"/>
</dbReference>
<feature type="domain" description="Disease resistance protein winged helix" evidence="9">
    <location>
        <begin position="436"/>
        <end position="506"/>
    </location>
</feature>
<dbReference type="InterPro" id="IPR002182">
    <property type="entry name" value="NB-ARC"/>
</dbReference>
<dbReference type="GO" id="GO:0098542">
    <property type="term" value="P:defense response to other organism"/>
    <property type="evidence" value="ECO:0007669"/>
    <property type="project" value="TreeGrafter"/>
</dbReference>
<keyword evidence="6" id="KW-0067">ATP-binding</keyword>